<keyword evidence="2" id="KW-1185">Reference proteome</keyword>
<proteinExistence type="predicted"/>
<dbReference type="Proteomes" id="UP001597425">
    <property type="component" value="Unassembled WGS sequence"/>
</dbReference>
<name>A0ABW5EDC9_9GAMM</name>
<accession>A0ABW5EDC9</accession>
<dbReference type="RefSeq" id="WP_265723371.1">
    <property type="nucleotide sequence ID" value="NZ_JAPIVK010000048.1"/>
</dbReference>
<evidence type="ECO:0000313" key="2">
    <source>
        <dbReference type="Proteomes" id="UP001597425"/>
    </source>
</evidence>
<comment type="caution">
    <text evidence="1">The sequence shown here is derived from an EMBL/GenBank/DDBJ whole genome shotgun (WGS) entry which is preliminary data.</text>
</comment>
<organism evidence="1 2">
    <name type="scientific">Microbulbifer halophilus</name>
    <dbReference type="NCBI Taxonomy" id="453963"/>
    <lineage>
        <taxon>Bacteria</taxon>
        <taxon>Pseudomonadati</taxon>
        <taxon>Pseudomonadota</taxon>
        <taxon>Gammaproteobacteria</taxon>
        <taxon>Cellvibrionales</taxon>
        <taxon>Microbulbiferaceae</taxon>
        <taxon>Microbulbifer</taxon>
    </lineage>
</organism>
<dbReference type="EMBL" id="JBHUJD010000020">
    <property type="protein sequence ID" value="MFD2311586.1"/>
    <property type="molecule type" value="Genomic_DNA"/>
</dbReference>
<sequence length="222" mass="25161">MVSKAEDYRVMQQCIDRAVTLERHKGRFRRAVRRSLPRLHRSIRLPQHDGPLHLTSFVIRYIQAVPGWLQQLEHLCDAAGVDFRPVRELIGASFALPPERHPAEIGIAALLDDAYLAHRTLEEINEQLQPACGIPLLPMDPMVANLVVRELLGETFAGELDAVCIQLGDRYRGQQLGPDSLVAMILCRQKFIETPGDWPDFAREMDIGLRVPVLEPDLEKLH</sequence>
<evidence type="ECO:0000313" key="1">
    <source>
        <dbReference type="EMBL" id="MFD2311586.1"/>
    </source>
</evidence>
<reference evidence="2" key="1">
    <citation type="journal article" date="2019" name="Int. J. Syst. Evol. Microbiol.">
        <title>The Global Catalogue of Microorganisms (GCM) 10K type strain sequencing project: providing services to taxonomists for standard genome sequencing and annotation.</title>
        <authorList>
            <consortium name="The Broad Institute Genomics Platform"/>
            <consortium name="The Broad Institute Genome Sequencing Center for Infectious Disease"/>
            <person name="Wu L."/>
            <person name="Ma J."/>
        </authorList>
    </citation>
    <scope>NUCLEOTIDE SEQUENCE [LARGE SCALE GENOMIC DNA]</scope>
    <source>
        <strain evidence="2">KCTC 12848</strain>
    </source>
</reference>
<gene>
    <name evidence="1" type="ORF">ACFSKX_14250</name>
</gene>
<protein>
    <submittedName>
        <fullName evidence="1">Uncharacterized protein</fullName>
    </submittedName>
</protein>